<accession>A0A8C5X9Q1</accession>
<reference evidence="2" key="2">
    <citation type="submission" date="2025-09" db="UniProtKB">
        <authorList>
            <consortium name="Ensembl"/>
        </authorList>
    </citation>
    <scope>IDENTIFICATION</scope>
</reference>
<dbReference type="InterPro" id="IPR001810">
    <property type="entry name" value="F-box_dom"/>
</dbReference>
<name>A0A8C5X9Q1_9PASS</name>
<dbReference type="SUPFAM" id="SSF81383">
    <property type="entry name" value="F-box domain"/>
    <property type="match status" value="1"/>
</dbReference>
<protein>
    <recommendedName>
        <fullName evidence="1">F-box domain-containing protein</fullName>
    </recommendedName>
</protein>
<dbReference type="PROSITE" id="PS50181">
    <property type="entry name" value="FBOX"/>
    <property type="match status" value="1"/>
</dbReference>
<organism evidence="2 3">
    <name type="scientific">Malurus cyaneus samueli</name>
    <dbReference type="NCBI Taxonomy" id="2593467"/>
    <lineage>
        <taxon>Eukaryota</taxon>
        <taxon>Metazoa</taxon>
        <taxon>Chordata</taxon>
        <taxon>Craniata</taxon>
        <taxon>Vertebrata</taxon>
        <taxon>Euteleostomi</taxon>
        <taxon>Archelosauria</taxon>
        <taxon>Archosauria</taxon>
        <taxon>Dinosauria</taxon>
        <taxon>Saurischia</taxon>
        <taxon>Theropoda</taxon>
        <taxon>Coelurosauria</taxon>
        <taxon>Aves</taxon>
        <taxon>Neognathae</taxon>
        <taxon>Neoaves</taxon>
        <taxon>Telluraves</taxon>
        <taxon>Australaves</taxon>
        <taxon>Passeriformes</taxon>
        <taxon>Meliphagoidea</taxon>
        <taxon>Maluridae</taxon>
        <taxon>Malurus</taxon>
    </lineage>
</organism>
<dbReference type="InterPro" id="IPR036047">
    <property type="entry name" value="F-box-like_dom_sf"/>
</dbReference>
<dbReference type="Pfam" id="PF00646">
    <property type="entry name" value="F-box"/>
    <property type="match status" value="1"/>
</dbReference>
<feature type="domain" description="F-box" evidence="1">
    <location>
        <begin position="31"/>
        <end position="60"/>
    </location>
</feature>
<dbReference type="Proteomes" id="UP000694560">
    <property type="component" value="Unplaced"/>
</dbReference>
<sequence length="67" mass="7550">IGSGFSIVVHCRCSRCFSFPSKRRIIKRPRVLTFLNLPEDVLFHILKGLPAADILSVRAVRCLKGKI</sequence>
<proteinExistence type="predicted"/>
<evidence type="ECO:0000259" key="1">
    <source>
        <dbReference type="PROSITE" id="PS50181"/>
    </source>
</evidence>
<evidence type="ECO:0000313" key="2">
    <source>
        <dbReference type="Ensembl" id="ENSMCSP00000021114.1"/>
    </source>
</evidence>
<reference evidence="2" key="1">
    <citation type="submission" date="2025-08" db="UniProtKB">
        <authorList>
            <consortium name="Ensembl"/>
        </authorList>
    </citation>
    <scope>IDENTIFICATION</scope>
</reference>
<keyword evidence="3" id="KW-1185">Reference proteome</keyword>
<dbReference type="AlphaFoldDB" id="A0A8C5X9Q1"/>
<dbReference type="OrthoDB" id="5590282at2759"/>
<dbReference type="Ensembl" id="ENSMCST00000021644.1">
    <property type="protein sequence ID" value="ENSMCSP00000021114.1"/>
    <property type="gene ID" value="ENSMCSG00000014782.1"/>
</dbReference>
<evidence type="ECO:0000313" key="3">
    <source>
        <dbReference type="Proteomes" id="UP000694560"/>
    </source>
</evidence>